<reference evidence="2" key="1">
    <citation type="submission" date="2021-06" db="EMBL/GenBank/DDBJ databases">
        <authorList>
            <person name="Kallberg Y."/>
            <person name="Tangrot J."/>
            <person name="Rosling A."/>
        </authorList>
    </citation>
    <scope>NUCLEOTIDE SEQUENCE</scope>
    <source>
        <strain evidence="2">CL551</strain>
    </source>
</reference>
<dbReference type="OrthoDB" id="2384652at2759"/>
<name>A0A9N9J545_9GLOM</name>
<dbReference type="InterPro" id="IPR011009">
    <property type="entry name" value="Kinase-like_dom_sf"/>
</dbReference>
<comment type="caution">
    <text evidence="2">The sequence shown here is derived from an EMBL/GenBank/DDBJ whole genome shotgun (WGS) entry which is preliminary data.</text>
</comment>
<dbReference type="AlphaFoldDB" id="A0A9N9J545"/>
<dbReference type="GO" id="GO:0005524">
    <property type="term" value="F:ATP binding"/>
    <property type="evidence" value="ECO:0007669"/>
    <property type="project" value="InterPro"/>
</dbReference>
<feature type="non-terminal residue" evidence="2">
    <location>
        <position position="1"/>
    </location>
</feature>
<evidence type="ECO:0000259" key="1">
    <source>
        <dbReference type="PROSITE" id="PS50011"/>
    </source>
</evidence>
<keyword evidence="3" id="KW-1185">Reference proteome</keyword>
<feature type="non-terminal residue" evidence="2">
    <location>
        <position position="156"/>
    </location>
</feature>
<dbReference type="PANTHER" id="PTHR45756:SF1">
    <property type="entry name" value="PROTEIN KINASE DOMAIN CONTAINING PROTEIN"/>
    <property type="match status" value="1"/>
</dbReference>
<dbReference type="GO" id="GO:0004672">
    <property type="term" value="F:protein kinase activity"/>
    <property type="evidence" value="ECO:0007669"/>
    <property type="project" value="InterPro"/>
</dbReference>
<feature type="domain" description="Protein kinase" evidence="1">
    <location>
        <begin position="1"/>
        <end position="84"/>
    </location>
</feature>
<accession>A0A9N9J545</accession>
<gene>
    <name evidence="2" type="ORF">AMORRO_LOCUS16149</name>
</gene>
<dbReference type="InterPro" id="IPR053215">
    <property type="entry name" value="TKL_Ser/Thr_kinase"/>
</dbReference>
<dbReference type="Gene3D" id="1.10.510.10">
    <property type="entry name" value="Transferase(Phosphotransferase) domain 1"/>
    <property type="match status" value="1"/>
</dbReference>
<evidence type="ECO:0000313" key="3">
    <source>
        <dbReference type="Proteomes" id="UP000789342"/>
    </source>
</evidence>
<dbReference type="PANTHER" id="PTHR45756">
    <property type="entry name" value="PALMITOYLTRANSFERASE"/>
    <property type="match status" value="1"/>
</dbReference>
<evidence type="ECO:0000313" key="2">
    <source>
        <dbReference type="EMBL" id="CAG8764205.1"/>
    </source>
</evidence>
<dbReference type="SUPFAM" id="SSF56112">
    <property type="entry name" value="Protein kinase-like (PK-like)"/>
    <property type="match status" value="1"/>
</dbReference>
<dbReference type="InterPro" id="IPR000719">
    <property type="entry name" value="Prot_kinase_dom"/>
</dbReference>
<dbReference type="InterPro" id="IPR001245">
    <property type="entry name" value="Ser-Thr/Tyr_kinase_cat_dom"/>
</dbReference>
<dbReference type="EMBL" id="CAJVPV010042575">
    <property type="protein sequence ID" value="CAG8764205.1"/>
    <property type="molecule type" value="Genomic_DNA"/>
</dbReference>
<protein>
    <submittedName>
        <fullName evidence="2">7596_t:CDS:1</fullName>
    </submittedName>
</protein>
<proteinExistence type="predicted"/>
<dbReference type="PROSITE" id="PS50011">
    <property type="entry name" value="PROTEIN_KINASE_DOM"/>
    <property type="match status" value="1"/>
</dbReference>
<sequence length="156" mass="18405">KNHTQASDIYSFGVIMVEITTGTPPFDGHLFNEDLALKICRGSRPKCAEGTPDFYVKFSELCMNFDPQKRPTAKEIFQKLEEWYQLINEFDKTDDTQELDTFESDEIDESKLEKFNKFFESDEKVKQLPMAEQIHPHSEYTRKFINIDVVSERYRE</sequence>
<dbReference type="Pfam" id="PF07714">
    <property type="entry name" value="PK_Tyr_Ser-Thr"/>
    <property type="match status" value="1"/>
</dbReference>
<dbReference type="Proteomes" id="UP000789342">
    <property type="component" value="Unassembled WGS sequence"/>
</dbReference>
<organism evidence="2 3">
    <name type="scientific">Acaulospora morrowiae</name>
    <dbReference type="NCBI Taxonomy" id="94023"/>
    <lineage>
        <taxon>Eukaryota</taxon>
        <taxon>Fungi</taxon>
        <taxon>Fungi incertae sedis</taxon>
        <taxon>Mucoromycota</taxon>
        <taxon>Glomeromycotina</taxon>
        <taxon>Glomeromycetes</taxon>
        <taxon>Diversisporales</taxon>
        <taxon>Acaulosporaceae</taxon>
        <taxon>Acaulospora</taxon>
    </lineage>
</organism>